<dbReference type="EMBL" id="PVZS01000008">
    <property type="protein sequence ID" value="PSC05439.1"/>
    <property type="molecule type" value="Genomic_DNA"/>
</dbReference>
<keyword evidence="2" id="KW-1185">Reference proteome</keyword>
<name>A0A2T1HV96_9HYPH</name>
<comment type="caution">
    <text evidence="1">The sequence shown here is derived from an EMBL/GenBank/DDBJ whole genome shotgun (WGS) entry which is preliminary data.</text>
</comment>
<dbReference type="InterPro" id="IPR036291">
    <property type="entry name" value="NAD(P)-bd_dom_sf"/>
</dbReference>
<evidence type="ECO:0000313" key="2">
    <source>
        <dbReference type="Proteomes" id="UP000239772"/>
    </source>
</evidence>
<accession>A0A2T1HV96</accession>
<evidence type="ECO:0000313" key="1">
    <source>
        <dbReference type="EMBL" id="PSC05439.1"/>
    </source>
</evidence>
<dbReference type="SUPFAM" id="SSF51735">
    <property type="entry name" value="NAD(P)-binding Rossmann-fold domains"/>
    <property type="match status" value="1"/>
</dbReference>
<sequence length="31" mass="3094">MAEAIASLLSDRASFTTGHGMVVSGGAVMEP</sequence>
<protein>
    <submittedName>
        <fullName evidence="1">Uncharacterized protein</fullName>
    </submittedName>
</protein>
<organism evidence="1 2">
    <name type="scientific">Alsobacter soli</name>
    <dbReference type="NCBI Taxonomy" id="2109933"/>
    <lineage>
        <taxon>Bacteria</taxon>
        <taxon>Pseudomonadati</taxon>
        <taxon>Pseudomonadota</taxon>
        <taxon>Alphaproteobacteria</taxon>
        <taxon>Hyphomicrobiales</taxon>
        <taxon>Alsobacteraceae</taxon>
        <taxon>Alsobacter</taxon>
    </lineage>
</organism>
<reference evidence="2" key="1">
    <citation type="submission" date="2018-03" db="EMBL/GenBank/DDBJ databases">
        <authorList>
            <person name="Sun L."/>
            <person name="Liu H."/>
            <person name="Chen W."/>
            <person name="Huang K."/>
            <person name="Liu W."/>
            <person name="Gao X."/>
        </authorList>
    </citation>
    <scope>NUCLEOTIDE SEQUENCE [LARGE SCALE GENOMIC DNA]</scope>
    <source>
        <strain evidence="2">SH9</strain>
    </source>
</reference>
<dbReference type="AlphaFoldDB" id="A0A2T1HV96"/>
<dbReference type="Proteomes" id="UP000239772">
    <property type="component" value="Unassembled WGS sequence"/>
</dbReference>
<proteinExistence type="predicted"/>
<gene>
    <name evidence="1" type="ORF">SLNSH_09150</name>
</gene>